<dbReference type="EMBL" id="MEYV01000003">
    <property type="protein sequence ID" value="OGD40675.1"/>
    <property type="molecule type" value="Genomic_DNA"/>
</dbReference>
<dbReference type="InterPro" id="IPR042099">
    <property type="entry name" value="ANL_N_sf"/>
</dbReference>
<accession>A0A1F5CCU7</accession>
<comment type="caution">
    <text evidence="1">The sequence shown here is derived from an EMBL/GenBank/DDBJ whole genome shotgun (WGS) entry which is preliminary data.</text>
</comment>
<evidence type="ECO:0000313" key="1">
    <source>
        <dbReference type="EMBL" id="OGD40675.1"/>
    </source>
</evidence>
<evidence type="ECO:0000313" key="2">
    <source>
        <dbReference type="Proteomes" id="UP000177197"/>
    </source>
</evidence>
<reference evidence="1 2" key="1">
    <citation type="journal article" date="2016" name="Nat. Commun.">
        <title>Thousands of microbial genomes shed light on interconnected biogeochemical processes in an aquifer system.</title>
        <authorList>
            <person name="Anantharaman K."/>
            <person name="Brown C.T."/>
            <person name="Hug L.A."/>
            <person name="Sharon I."/>
            <person name="Castelle C.J."/>
            <person name="Probst A.J."/>
            <person name="Thomas B.C."/>
            <person name="Singh A."/>
            <person name="Wilkins M.J."/>
            <person name="Karaoz U."/>
            <person name="Brodie E.L."/>
            <person name="Williams K.H."/>
            <person name="Hubbard S.S."/>
            <person name="Banfield J.F."/>
        </authorList>
    </citation>
    <scope>NUCLEOTIDE SEQUENCE [LARGE SCALE GENOMIC DNA]</scope>
</reference>
<dbReference type="SUPFAM" id="SSF56801">
    <property type="entry name" value="Acetyl-CoA synthetase-like"/>
    <property type="match status" value="1"/>
</dbReference>
<organism evidence="1 2">
    <name type="scientific">Candidatus Azambacteria bacterium RIFCSPLOWO2_02_FULL_44_14</name>
    <dbReference type="NCBI Taxonomy" id="1797306"/>
    <lineage>
        <taxon>Bacteria</taxon>
        <taxon>Candidatus Azamiibacteriota</taxon>
    </lineage>
</organism>
<dbReference type="AlphaFoldDB" id="A0A1F5CCU7"/>
<evidence type="ECO:0008006" key="3">
    <source>
        <dbReference type="Google" id="ProtNLM"/>
    </source>
</evidence>
<dbReference type="Proteomes" id="UP000177197">
    <property type="component" value="Unassembled WGS sequence"/>
</dbReference>
<dbReference type="PANTHER" id="PTHR43845">
    <property type="entry name" value="BLR5969 PROTEIN"/>
    <property type="match status" value="1"/>
</dbReference>
<proteinExistence type="predicted"/>
<gene>
    <name evidence="1" type="ORF">A3I30_00575</name>
</gene>
<name>A0A1F5CCU7_9BACT</name>
<protein>
    <recommendedName>
        <fullName evidence="3">Phenylacetate--CoA ligase</fullName>
    </recommendedName>
</protein>
<dbReference type="Gene3D" id="3.40.50.12780">
    <property type="entry name" value="N-terminal domain of ligase-like"/>
    <property type="match status" value="1"/>
</dbReference>
<sequence>MAEFYPVFKNLKNLKISLEGKSGVFWLKSGERLALSLFHEAAEKVPAYGKFLKKRGIKSGQVRTISDFESIPLMDKKNYLKFYPLKELCFGGDISKLDVISVSSGSSGDPFFWPRSFAHNKEAILNHELFLTDSFDIDKNKTLFLVSFGMGMWVAGTLTYSCLENLASKYPINVIAPGINTDEILKIINNLGSNYDQVIIAGYPPFIKDVVDQGVQRGVNWRKFKMKFLFAAEGFSEEWRDYIHDKAGIEDSHKGSLNIYGTADALILGHETPLSIMIRRLATKNASLYEKIFGDTSRIATLVQYNPVSRFFENINGKLIFTAKSGIPLVRYDIGDDGRIFEFDKMREIFEEFNIDILEAAKNAGISIWRLPFLYVLGRRDFTAFLYGVNIYPESVRAALEKPDAANFVSGKFLMTVKSDKNLNPYLKINVELKKEYTNKPALADRFESRLKNIIINTLRINNSEYNRLCEAIGKRAEPVVKLYPYGYEEFFKIGVKQQWTKKNS</sequence>
<dbReference type="PANTHER" id="PTHR43845:SF1">
    <property type="entry name" value="BLR5969 PROTEIN"/>
    <property type="match status" value="1"/>
</dbReference>